<keyword evidence="2" id="KW-0812">Transmembrane</keyword>
<sequence length="92" mass="10140">MLGVPFEAVCQMFLILGFGVTLLKKILIHTQTKNKGWLQADVCVHTENGNINYGHSNVLGMASPVLREMLKQARKHGHQRSISMLGVPSEAV</sequence>
<dbReference type="InterPro" id="IPR011333">
    <property type="entry name" value="SKP1/BTB/POZ_sf"/>
</dbReference>
<keyword evidence="4" id="KW-1185">Reference proteome</keyword>
<comment type="caution">
    <text evidence="3">The sequence shown here is derived from an EMBL/GenBank/DDBJ whole genome shotgun (WGS) entry which is preliminary data.</text>
</comment>
<gene>
    <name evidence="3" type="ORF">G4B88_025017</name>
</gene>
<feature type="transmembrane region" description="Helical" evidence="2">
    <location>
        <begin position="6"/>
        <end position="23"/>
    </location>
</feature>
<accession>A0A7J6EHC9</accession>
<name>A0A7J6EHC9_CANSA</name>
<protein>
    <submittedName>
        <fullName evidence="3">Uncharacterized protein</fullName>
    </submittedName>
</protein>
<dbReference type="InterPro" id="IPR044513">
    <property type="entry name" value="BT1/2/3/4/5"/>
</dbReference>
<dbReference type="Gene3D" id="3.30.710.10">
    <property type="entry name" value="Potassium Channel Kv1.1, Chain A"/>
    <property type="match status" value="1"/>
</dbReference>
<evidence type="ECO:0000313" key="4">
    <source>
        <dbReference type="Proteomes" id="UP000583929"/>
    </source>
</evidence>
<dbReference type="PANTHER" id="PTHR46287">
    <property type="entry name" value="BTB/POZ AND TAZ DOMAIN-CONTAINING PROTEIN 3-RELATED"/>
    <property type="match status" value="1"/>
</dbReference>
<evidence type="ECO:0000313" key="3">
    <source>
        <dbReference type="EMBL" id="KAF4357782.1"/>
    </source>
</evidence>
<comment type="pathway">
    <text evidence="1">Protein modification; protein ubiquitination.</text>
</comment>
<organism evidence="3 4">
    <name type="scientific">Cannabis sativa</name>
    <name type="common">Hemp</name>
    <name type="synonym">Marijuana</name>
    <dbReference type="NCBI Taxonomy" id="3483"/>
    <lineage>
        <taxon>Eukaryota</taxon>
        <taxon>Viridiplantae</taxon>
        <taxon>Streptophyta</taxon>
        <taxon>Embryophyta</taxon>
        <taxon>Tracheophyta</taxon>
        <taxon>Spermatophyta</taxon>
        <taxon>Magnoliopsida</taxon>
        <taxon>eudicotyledons</taxon>
        <taxon>Gunneridae</taxon>
        <taxon>Pentapetalae</taxon>
        <taxon>rosids</taxon>
        <taxon>fabids</taxon>
        <taxon>Rosales</taxon>
        <taxon>Cannabaceae</taxon>
        <taxon>Cannabis</taxon>
    </lineage>
</organism>
<dbReference type="PANTHER" id="PTHR46287:SF11">
    <property type="entry name" value="BTB_POZ AND TAZ DOMAIN-CONTAINING PROTEIN 4"/>
    <property type="match status" value="1"/>
</dbReference>
<proteinExistence type="predicted"/>
<evidence type="ECO:0000256" key="1">
    <source>
        <dbReference type="ARBA" id="ARBA00004906"/>
    </source>
</evidence>
<dbReference type="Proteomes" id="UP000583929">
    <property type="component" value="Unassembled WGS sequence"/>
</dbReference>
<keyword evidence="2" id="KW-0472">Membrane</keyword>
<reference evidence="3 4" key="1">
    <citation type="journal article" date="2020" name="bioRxiv">
        <title>Sequence and annotation of 42 cannabis genomes reveals extensive copy number variation in cannabinoid synthesis and pathogen resistance genes.</title>
        <authorList>
            <person name="Mckernan K.J."/>
            <person name="Helbert Y."/>
            <person name="Kane L.T."/>
            <person name="Ebling H."/>
            <person name="Zhang L."/>
            <person name="Liu B."/>
            <person name="Eaton Z."/>
            <person name="Mclaughlin S."/>
            <person name="Kingan S."/>
            <person name="Baybayan P."/>
            <person name="Concepcion G."/>
            <person name="Jordan M."/>
            <person name="Riva A."/>
            <person name="Barbazuk W."/>
            <person name="Harkins T."/>
        </authorList>
    </citation>
    <scope>NUCLEOTIDE SEQUENCE [LARGE SCALE GENOMIC DNA]</scope>
    <source>
        <strain evidence="4">cv. Jamaican Lion 4</strain>
        <tissue evidence="3">Leaf</tissue>
    </source>
</reference>
<dbReference type="AlphaFoldDB" id="A0A7J6EHC9"/>
<keyword evidence="2" id="KW-1133">Transmembrane helix</keyword>
<evidence type="ECO:0000256" key="2">
    <source>
        <dbReference type="SAM" id="Phobius"/>
    </source>
</evidence>
<dbReference type="EMBL" id="JAATIQ010000400">
    <property type="protein sequence ID" value="KAF4357782.1"/>
    <property type="molecule type" value="Genomic_DNA"/>
</dbReference>